<feature type="compositionally biased region" description="Pro residues" evidence="4">
    <location>
        <begin position="449"/>
        <end position="465"/>
    </location>
</feature>
<keyword evidence="5" id="KW-1185">Reference proteome</keyword>
<dbReference type="GO" id="GO:0006139">
    <property type="term" value="P:nucleobase-containing compound metabolic process"/>
    <property type="evidence" value="ECO:0007669"/>
    <property type="project" value="InterPro"/>
</dbReference>
<accession>A0A7E4ZZU4</accession>
<dbReference type="Proteomes" id="UP000492821">
    <property type="component" value="Unassembled WGS sequence"/>
</dbReference>
<proteinExistence type="inferred from homology"/>
<name>A0A7E4ZZU4_PANRE</name>
<keyword evidence="3" id="KW-0418">Kinase</keyword>
<evidence type="ECO:0000313" key="5">
    <source>
        <dbReference type="Proteomes" id="UP000492821"/>
    </source>
</evidence>
<dbReference type="Gene3D" id="3.40.50.300">
    <property type="entry name" value="P-loop containing nucleotide triphosphate hydrolases"/>
    <property type="match status" value="2"/>
</dbReference>
<dbReference type="Pfam" id="PF00406">
    <property type="entry name" value="ADK"/>
    <property type="match status" value="2"/>
</dbReference>
<dbReference type="InterPro" id="IPR000850">
    <property type="entry name" value="Adenylat/UMP-CMP_kin"/>
</dbReference>
<evidence type="ECO:0000256" key="2">
    <source>
        <dbReference type="ARBA" id="ARBA00022741"/>
    </source>
</evidence>
<keyword evidence="2" id="KW-0547">Nucleotide-binding</keyword>
<organism evidence="5 6">
    <name type="scientific">Panagrellus redivivus</name>
    <name type="common">Microworm</name>
    <dbReference type="NCBI Taxonomy" id="6233"/>
    <lineage>
        <taxon>Eukaryota</taxon>
        <taxon>Metazoa</taxon>
        <taxon>Ecdysozoa</taxon>
        <taxon>Nematoda</taxon>
        <taxon>Chromadorea</taxon>
        <taxon>Rhabditida</taxon>
        <taxon>Tylenchina</taxon>
        <taxon>Panagrolaimomorpha</taxon>
        <taxon>Panagrolaimoidea</taxon>
        <taxon>Panagrolaimidae</taxon>
        <taxon>Panagrellus</taxon>
    </lineage>
</organism>
<evidence type="ECO:0000313" key="6">
    <source>
        <dbReference type="WBParaSite" id="Pan_g527.t1"/>
    </source>
</evidence>
<protein>
    <submittedName>
        <fullName evidence="6">Adenylate kinase</fullName>
    </submittedName>
</protein>
<sequence>MGAEGKRYLQEHSIPQLFEGLMTGLIYSRPDDPLDFIEAAINRVRSNPDIAYTWDIFIQTQNGEEPSGSQKKRSTSSKKVVPKKEPPSRSSSAVKTASKHSSAKSSGPSQHQSPEASPQPPRSMPSAGHTRVPSVTKAADVAKIPTDIPIILFIGGPGGGKTRVATKVRDAMEGDGVVHICMPDLVKTAVTKYKDRFPEWKDAAEKYNKGELIPNHLARDIVKAEMGRHPDAKAYFLEGFPREARQVEDFEKNVRPINMALILDYDEDTLRKHMSSRGMSEEAMEKRINEFKQKTLPSAKYFDDQRLLHLIPGEKDDATILERMRKLITRAMELGVQPVFASPTPTPDANGAPASTSATPAPETPIPEQARVASASKPPTSHSRTSRKSNGSIGSGSRHAPPPPVEEHVATPPKTATPVEAVASKPPSRHPSQPPTASSNRPATKDGTPIPPTPPRESTAPPPAESPAVTDPPSVTQSPEVTVNDVPAAAAIANRPPSSVASTPKPADGPFKDVIDTPMGLDGSRLMTATADKFPKGLPNNAPVILVIGGPGSNKTELAERIAKKYDGFTFLSMGQLLRKKVQENMDDELWQRIGKKMEIGETIPMQICREVLYTAMHEQGANSWGYVIEGYPRTQRQVEELEQQLNRVDVALLIDCTEQYCHDNLTKRYREGLEQGTERKDDDESVISTRLGLFKQNTLPMLRYLDDKSKLKVVRVRAPKNKIDGDNANLDNVFKEVTNVIDNSVFIQDSEGGRSLSSSKQGSVDGDK</sequence>
<dbReference type="PRINTS" id="PR00094">
    <property type="entry name" value="ADENYLTKNASE"/>
</dbReference>
<feature type="region of interest" description="Disordered" evidence="4">
    <location>
        <begin position="339"/>
        <end position="480"/>
    </location>
</feature>
<dbReference type="CDD" id="cd22978">
    <property type="entry name" value="DD_AK5"/>
    <property type="match status" value="1"/>
</dbReference>
<dbReference type="GO" id="GO:0005524">
    <property type="term" value="F:ATP binding"/>
    <property type="evidence" value="ECO:0007669"/>
    <property type="project" value="InterPro"/>
</dbReference>
<evidence type="ECO:0000256" key="4">
    <source>
        <dbReference type="SAM" id="MobiDB-lite"/>
    </source>
</evidence>
<reference evidence="5" key="1">
    <citation type="journal article" date="2013" name="Genetics">
        <title>The draft genome and transcriptome of Panagrellus redivivus are shaped by the harsh demands of a free-living lifestyle.</title>
        <authorList>
            <person name="Srinivasan J."/>
            <person name="Dillman A.R."/>
            <person name="Macchietto M.G."/>
            <person name="Heikkinen L."/>
            <person name="Lakso M."/>
            <person name="Fracchia K.M."/>
            <person name="Antoshechkin I."/>
            <person name="Mortazavi A."/>
            <person name="Wong G."/>
            <person name="Sternberg P.W."/>
        </authorList>
    </citation>
    <scope>NUCLEOTIDE SEQUENCE [LARGE SCALE GENOMIC DNA]</scope>
    <source>
        <strain evidence="5">MT8872</strain>
    </source>
</reference>
<keyword evidence="1" id="KW-0808">Transferase</keyword>
<dbReference type="SUPFAM" id="SSF52540">
    <property type="entry name" value="P-loop containing nucleoside triphosphate hydrolases"/>
    <property type="match status" value="2"/>
</dbReference>
<evidence type="ECO:0000256" key="3">
    <source>
        <dbReference type="ARBA" id="ARBA00022777"/>
    </source>
</evidence>
<dbReference type="WBParaSite" id="Pan_g527.t1">
    <property type="protein sequence ID" value="Pan_g527.t1"/>
    <property type="gene ID" value="Pan_g527"/>
</dbReference>
<dbReference type="InterPro" id="IPR027417">
    <property type="entry name" value="P-loop_NTPase"/>
</dbReference>
<dbReference type="CDD" id="cd01428">
    <property type="entry name" value="ADK"/>
    <property type="match status" value="2"/>
</dbReference>
<reference evidence="6" key="2">
    <citation type="submission" date="2020-10" db="UniProtKB">
        <authorList>
            <consortium name="WormBaseParasite"/>
        </authorList>
    </citation>
    <scope>IDENTIFICATION</scope>
</reference>
<dbReference type="Gene3D" id="1.20.890.10">
    <property type="entry name" value="cAMP-dependent protein kinase regulatory subunit, dimerization-anchoring domain"/>
    <property type="match status" value="1"/>
</dbReference>
<dbReference type="AlphaFoldDB" id="A0A7E4ZZU4"/>
<dbReference type="GO" id="GO:0019205">
    <property type="term" value="F:nucleobase-containing compound kinase activity"/>
    <property type="evidence" value="ECO:0007669"/>
    <property type="project" value="InterPro"/>
</dbReference>
<dbReference type="SUPFAM" id="SSF47391">
    <property type="entry name" value="Dimerization-anchoring domain of cAMP-dependent PK regulatory subunit"/>
    <property type="match status" value="1"/>
</dbReference>
<evidence type="ECO:0000256" key="1">
    <source>
        <dbReference type="ARBA" id="ARBA00022679"/>
    </source>
</evidence>
<dbReference type="HAMAP" id="MF_00235">
    <property type="entry name" value="Adenylate_kinase_Adk"/>
    <property type="match status" value="1"/>
</dbReference>
<feature type="region of interest" description="Disordered" evidence="4">
    <location>
        <begin position="62"/>
        <end position="137"/>
    </location>
</feature>
<feature type="compositionally biased region" description="Polar residues" evidence="4">
    <location>
        <begin position="377"/>
        <end position="392"/>
    </location>
</feature>
<feature type="compositionally biased region" description="Low complexity" evidence="4">
    <location>
        <begin position="352"/>
        <end position="370"/>
    </location>
</feature>
<dbReference type="PANTHER" id="PTHR23359">
    <property type="entry name" value="NUCLEOTIDE KINASE"/>
    <property type="match status" value="1"/>
</dbReference>